<dbReference type="InParanoid" id="A0A0H2S003"/>
<keyword evidence="4" id="KW-0539">Nucleus</keyword>
<keyword evidence="1" id="KW-0547">Nucleotide-binding</keyword>
<dbReference type="SUPFAM" id="SSF75553">
    <property type="entry name" value="Smc hinge domain"/>
    <property type="match status" value="1"/>
</dbReference>
<reference evidence="8 9" key="1">
    <citation type="submission" date="2015-04" db="EMBL/GenBank/DDBJ databases">
        <title>Complete genome sequence of Schizopora paradoxa KUC8140, a cosmopolitan wood degrader in East Asia.</title>
        <authorList>
            <consortium name="DOE Joint Genome Institute"/>
            <person name="Min B."/>
            <person name="Park H."/>
            <person name="Jang Y."/>
            <person name="Kim J.-J."/>
            <person name="Kim K.H."/>
            <person name="Pangilinan J."/>
            <person name="Lipzen A."/>
            <person name="Riley R."/>
            <person name="Grigoriev I.V."/>
            <person name="Spatafora J.W."/>
            <person name="Choi I.-G."/>
        </authorList>
    </citation>
    <scope>NUCLEOTIDE SEQUENCE [LARGE SCALE GENOMIC DNA]</scope>
    <source>
        <strain evidence="8 9">KUC8140</strain>
    </source>
</reference>
<feature type="compositionally biased region" description="Low complexity" evidence="6">
    <location>
        <begin position="1416"/>
        <end position="1457"/>
    </location>
</feature>
<keyword evidence="9" id="KW-1185">Reference proteome</keyword>
<dbReference type="SMART" id="SM00968">
    <property type="entry name" value="SMC_hinge"/>
    <property type="match status" value="1"/>
</dbReference>
<feature type="region of interest" description="Disordered" evidence="6">
    <location>
        <begin position="2210"/>
        <end position="2233"/>
    </location>
</feature>
<feature type="compositionally biased region" description="Polar residues" evidence="6">
    <location>
        <begin position="1696"/>
        <end position="1715"/>
    </location>
</feature>
<keyword evidence="3 5" id="KW-0175">Coiled coil</keyword>
<feature type="compositionally biased region" description="Polar residues" evidence="6">
    <location>
        <begin position="1902"/>
        <end position="1927"/>
    </location>
</feature>
<evidence type="ECO:0000256" key="3">
    <source>
        <dbReference type="ARBA" id="ARBA00023054"/>
    </source>
</evidence>
<feature type="coiled-coil region" evidence="5">
    <location>
        <begin position="931"/>
        <end position="958"/>
    </location>
</feature>
<gene>
    <name evidence="8" type="ORF">SCHPADRAFT_937236</name>
</gene>
<dbReference type="Proteomes" id="UP000053477">
    <property type="component" value="Unassembled WGS sequence"/>
</dbReference>
<feature type="domain" description="SMC hinge" evidence="7">
    <location>
        <begin position="768"/>
        <end position="882"/>
    </location>
</feature>
<feature type="compositionally biased region" description="Acidic residues" evidence="6">
    <location>
        <begin position="1512"/>
        <end position="1525"/>
    </location>
</feature>
<feature type="region of interest" description="Disordered" evidence="6">
    <location>
        <begin position="1061"/>
        <end position="1123"/>
    </location>
</feature>
<dbReference type="GO" id="GO:0005524">
    <property type="term" value="F:ATP binding"/>
    <property type="evidence" value="ECO:0007669"/>
    <property type="project" value="UniProtKB-KW"/>
</dbReference>
<feature type="compositionally biased region" description="Acidic residues" evidence="6">
    <location>
        <begin position="1458"/>
        <end position="1492"/>
    </location>
</feature>
<keyword evidence="2" id="KW-0067">ATP-binding</keyword>
<feature type="compositionally biased region" description="Low complexity" evidence="6">
    <location>
        <begin position="1777"/>
        <end position="1794"/>
    </location>
</feature>
<organism evidence="8 9">
    <name type="scientific">Schizopora paradoxa</name>
    <dbReference type="NCBI Taxonomy" id="27342"/>
    <lineage>
        <taxon>Eukaryota</taxon>
        <taxon>Fungi</taxon>
        <taxon>Dikarya</taxon>
        <taxon>Basidiomycota</taxon>
        <taxon>Agaricomycotina</taxon>
        <taxon>Agaricomycetes</taxon>
        <taxon>Hymenochaetales</taxon>
        <taxon>Schizoporaceae</taxon>
        <taxon>Schizopora</taxon>
    </lineage>
</organism>
<feature type="compositionally biased region" description="Polar residues" evidence="6">
    <location>
        <begin position="1"/>
        <end position="18"/>
    </location>
</feature>
<dbReference type="GO" id="GO:0000796">
    <property type="term" value="C:condensin complex"/>
    <property type="evidence" value="ECO:0007669"/>
    <property type="project" value="TreeGrafter"/>
</dbReference>
<feature type="compositionally biased region" description="Basic and acidic residues" evidence="6">
    <location>
        <begin position="1075"/>
        <end position="1094"/>
    </location>
</feature>
<feature type="compositionally biased region" description="Basic and acidic residues" evidence="6">
    <location>
        <begin position="1568"/>
        <end position="1597"/>
    </location>
</feature>
<sequence>MLTTNRPKSSPKQSSITTLWHRRTTNFPVPRKRTIMASFQDSLASPDESGILGPEQDTEIVSEAETPSKGRRGGSRAPVGRITSYGEGRAAAAAASTPGEDSVVESDAVSPPKRPRASAGVRQEAAAKEEEAIAESEDEFVSAAEDVEDEEDEQPVRPPRRGSRAPSKPPSSKSKAVPRGSRGKKTVDEETADEDVLPPPKSSSKGKARKATVKSNPPSRASVATLASEHEEPQDEGTPAPSDIAEDQPTPRAKRISTSEEPTQTMRTPVKPPKKAPVEEEDEVEEHSLLDPPDLPSPGRPRVSALPPPPMALVNFKSYAGRQIICPFHKSFSAIVGPNDAPRKAELIHNSANYPDLEECSVEVHFREVIDLPGADDYEMPNSQLVIARYAYKGNSSKYTINNKTSNFTEGEVESIAQMKPKAPSEHEDGLLEYLEDIIGTSKYKTPIDEALVELDALGEQRGEKLNRLRIVERVKNALGDKKHEVDDYLRLQNEYVRAQSRFYQWHLWQCFEFEEKVNEDIDEWEETLETGRESNKDDIKHHQELQTHYEERERAYKEVKQALKAATKELADQEKIQVNLVERKKASTAKAKKLRKTLKEDETKRDEVRRTIERSTEKIEKERRKFAEHEESLVEEERELEKIQLSLKDKTKVFHDQIEVKQKELQPWKLKIDAKQAEIDVAANECQKLQQKAEAVANSRKDAQADLDQLEAEFKTKDLRTKLETLRWKVQSSKQRVDEAKLSQAASTSQNKVLDGLTRLQSTGRISGFHGRLGALGTIPEKYDVAVSTACPSLNNLIVDTVDQGQACIEYLRKQNIGRASFTVLEKLSQTNGLDRIQTPENVPRLFDLIKPNDPKFAPAFFKAVGETLVAESLEQANRIAYAMSGGGTYVAKGAMSAKLAADVAQADLRRPESEAETLERKGPQIKTSLQKIDMELTTLRKRIDEATKRVKELKSKSKPDEGDLAPPEKKILEIGGSKLLAQKSKVDGIKTYINIATDEITTCEVNMATAEKDLKKLGDSIENKSSELVKDDEEVEKLGAELTTCENYVANLQDEVAKAQEVEESEGGNPDQLKQELDEQTEEIQKFRKKEETADEDVLPPPKLPLKGEARKATVKSDPPSRASVTLDIIDSGFHLTSTCSTPYCKRTTAATNTRLSATANGSLSMLFNLKLPQKLASACAREAGKTILTFSQNGGTRVAETYMSNSEPELELQRPGLRTRRGNASKHPGRVVTDLIQKRRSRSEAAAARKALAEAREKEAKEAEELIRQIEGLKLSLDCHRTAEMTARELTQPVKESLSADVSCPIDGLIEKGKPGKKAAPKPKGSKPSADPTQGKKKTRGEKAPADSEAVADSGPPHTEKRKRGRPPKQPKDGSQEPTTAITKKQKVSKTPDELDESPATGGTVTRAKRGNKATVAAKAAATKAAKAKAKAAAAAAALALAEAEAAAAAAAAAEESEEGGEVEGNMEMDVDGDGDGVGDGDGDGDGEEATARYNIDEDEDDAHKSGSEDDEKLETRDDDGEAVAQAGEGDDELDTAEPEGGESGEAMAIDVHDDDGESSDIEELSVRRTNGNDEDVHMDDNRLGDAGELERVHQRSVLASGDGEDGELTPLEDLAESSDDDVSMSELTKLLPKRKDHRKAQSAKVNEKASLSANNPDSDVELNGGSSDKRKTGNTKPPGATRKAKSKETPSEGRTTGTLDLTAPSTNQTNVGKAKAGVNASKLPDAPATPKPSKNAPTSGSKPIPSIKMTPVAISKSRTRATNAKRGLGAGESSSSTTSKVASSAPPKSAGTNVAAWRKSVLSGPEPSAASEVSSTVPSLSPSDSISQVDVRLNCSPLPMSIADAARGRDDTPRRLGFSHVNNAHIVRSSPLRARLSGVDQESHSRSRDDDEGLEPQPTRTFTVSHASAPASSTAVNRTASAKDNNKKNAFRKTNNMDVLTNDEQLDTLSSGRTGGSVSVSRGLDSVPCGVGRQATWKCKFVPTLIAHFCLSTDIWKVEPENMTDLLQSIWNAIYPGKKNIVERKTSDALFKQARQKIYDYRCNMSKCAMAAVRMHFGEEGVTAPADIISYAKHLADGCRFIVGEYKEVIGKTGEVELRPRKLYRTELCLRVLAEHFSWVEGAVSITGLPDITNARPVGAVVVCGTAIHQALRHFAAGKWNTKKADFSCGQTTVDTMTHTANMKNFLDENWPKLLDRVKEYESMTKKRNNTQTFEPTKLETVMDEPDSD</sequence>
<evidence type="ECO:0000259" key="7">
    <source>
        <dbReference type="SMART" id="SM00968"/>
    </source>
</evidence>
<evidence type="ECO:0000256" key="6">
    <source>
        <dbReference type="SAM" id="MobiDB-lite"/>
    </source>
</evidence>
<feature type="compositionally biased region" description="Low complexity" evidence="6">
    <location>
        <begin position="164"/>
        <end position="179"/>
    </location>
</feature>
<feature type="coiled-coil region" evidence="5">
    <location>
        <begin position="1241"/>
        <end position="1279"/>
    </location>
</feature>
<feature type="coiled-coil region" evidence="5">
    <location>
        <begin position="543"/>
        <end position="721"/>
    </location>
</feature>
<proteinExistence type="predicted"/>
<feature type="compositionally biased region" description="Basic residues" evidence="6">
    <location>
        <begin position="1318"/>
        <end position="1328"/>
    </location>
</feature>
<protein>
    <recommendedName>
        <fullName evidence="7">SMC hinge domain-containing protein</fullName>
    </recommendedName>
</protein>
<dbReference type="EMBL" id="KQ085907">
    <property type="protein sequence ID" value="KLO17202.1"/>
    <property type="molecule type" value="Genomic_DNA"/>
</dbReference>
<feature type="compositionally biased region" description="Acidic residues" evidence="6">
    <location>
        <begin position="132"/>
        <end position="153"/>
    </location>
</feature>
<feature type="compositionally biased region" description="Acidic residues" evidence="6">
    <location>
        <begin position="1556"/>
        <end position="1567"/>
    </location>
</feature>
<dbReference type="GO" id="GO:0007076">
    <property type="term" value="P:mitotic chromosome condensation"/>
    <property type="evidence" value="ECO:0007669"/>
    <property type="project" value="TreeGrafter"/>
</dbReference>
<feature type="compositionally biased region" description="Basic residues" evidence="6">
    <location>
        <begin position="20"/>
        <end position="34"/>
    </location>
</feature>
<evidence type="ECO:0000256" key="5">
    <source>
        <dbReference type="SAM" id="Coils"/>
    </source>
</evidence>
<dbReference type="InterPro" id="IPR010935">
    <property type="entry name" value="SMC_hinge"/>
</dbReference>
<evidence type="ECO:0000313" key="9">
    <source>
        <dbReference type="Proteomes" id="UP000053477"/>
    </source>
</evidence>
<feature type="compositionally biased region" description="Basic residues" evidence="6">
    <location>
        <begin position="1363"/>
        <end position="1372"/>
    </location>
</feature>
<dbReference type="InterPro" id="IPR027417">
    <property type="entry name" value="P-loop_NTPase"/>
</dbReference>
<evidence type="ECO:0000256" key="1">
    <source>
        <dbReference type="ARBA" id="ARBA00022741"/>
    </source>
</evidence>
<feature type="region of interest" description="Disordered" evidence="6">
    <location>
        <begin position="1876"/>
        <end position="1942"/>
    </location>
</feature>
<feature type="compositionally biased region" description="Acidic residues" evidence="6">
    <location>
        <begin position="1532"/>
        <end position="1546"/>
    </location>
</feature>
<dbReference type="InterPro" id="IPR036277">
    <property type="entry name" value="SMC_hinge_sf"/>
</dbReference>
<evidence type="ECO:0000256" key="2">
    <source>
        <dbReference type="ARBA" id="ARBA00022840"/>
    </source>
</evidence>
<feature type="compositionally biased region" description="Low complexity" evidence="6">
    <location>
        <begin position="1815"/>
        <end position="1830"/>
    </location>
</feature>
<evidence type="ECO:0000256" key="4">
    <source>
        <dbReference type="ARBA" id="ARBA00023242"/>
    </source>
</evidence>
<evidence type="ECO:0000313" key="8">
    <source>
        <dbReference type="EMBL" id="KLO17202.1"/>
    </source>
</evidence>
<feature type="region of interest" description="Disordered" evidence="6">
    <location>
        <begin position="1"/>
        <end position="306"/>
    </location>
</feature>
<dbReference type="PANTHER" id="PTHR18937:SF172">
    <property type="entry name" value="STRUCTURAL MAINTENANCE OF CHROMOSOMES PROTEIN"/>
    <property type="match status" value="1"/>
</dbReference>
<dbReference type="Gene3D" id="1.20.1060.20">
    <property type="match status" value="1"/>
</dbReference>
<dbReference type="Gene3D" id="3.40.50.300">
    <property type="entry name" value="P-loop containing nucleotide triphosphate hydrolases"/>
    <property type="match status" value="1"/>
</dbReference>
<feature type="region of interest" description="Disordered" evidence="6">
    <location>
        <begin position="1309"/>
        <end position="1830"/>
    </location>
</feature>
<accession>A0A0H2S003</accession>
<dbReference type="Pfam" id="PF06470">
    <property type="entry name" value="SMC_hinge"/>
    <property type="match status" value="1"/>
</dbReference>
<dbReference type="STRING" id="27342.A0A0H2S003"/>
<feature type="compositionally biased region" description="Acidic residues" evidence="6">
    <location>
        <begin position="1617"/>
        <end position="1627"/>
    </location>
</feature>
<feature type="compositionally biased region" description="Basic residues" evidence="6">
    <location>
        <begin position="1635"/>
        <end position="1645"/>
    </location>
</feature>
<name>A0A0H2S003_9AGAM</name>
<dbReference type="PANTHER" id="PTHR18937">
    <property type="entry name" value="STRUCTURAL MAINTENANCE OF CHROMOSOMES SMC FAMILY MEMBER"/>
    <property type="match status" value="1"/>
</dbReference>